<evidence type="ECO:0000313" key="1">
    <source>
        <dbReference type="EMBL" id="KAI8423994.1"/>
    </source>
</evidence>
<gene>
    <name evidence="1" type="ORF">MSG28_002651</name>
</gene>
<evidence type="ECO:0000313" key="2">
    <source>
        <dbReference type="Proteomes" id="UP001064048"/>
    </source>
</evidence>
<keyword evidence="2" id="KW-1185">Reference proteome</keyword>
<dbReference type="Proteomes" id="UP001064048">
    <property type="component" value="Chromosome 4"/>
</dbReference>
<accession>A0ACC0JIQ4</accession>
<name>A0ACC0JIQ4_CHOFU</name>
<sequence>MKIHLVYLTLWSVSQAAYISRMAVNRMRVPTAFRPGVTLHRPWTHRILPAASQRMPYVIYRNPPNRYVMKHFGPNANRNVFVSNGPWKTTARLPTLSAVTPEYEFIRAASAQPAVRVNGDTGFQSAYVYGGRGIRLGRYAVNCAVLACRPFRKRYFEVERRG</sequence>
<protein>
    <submittedName>
        <fullName evidence="1">Uncharacterized protein</fullName>
    </submittedName>
</protein>
<dbReference type="EMBL" id="CM046104">
    <property type="protein sequence ID" value="KAI8423994.1"/>
    <property type="molecule type" value="Genomic_DNA"/>
</dbReference>
<reference evidence="1 2" key="1">
    <citation type="journal article" date="2022" name="Genome Biol. Evol.">
        <title>The Spruce Budworm Genome: Reconstructing the Evolutionary History of Antifreeze Proteins.</title>
        <authorList>
            <person name="Beliveau C."/>
            <person name="Gagne P."/>
            <person name="Picq S."/>
            <person name="Vernygora O."/>
            <person name="Keeling C.I."/>
            <person name="Pinkney K."/>
            <person name="Doucet D."/>
            <person name="Wen F."/>
            <person name="Johnston J.S."/>
            <person name="Maaroufi H."/>
            <person name="Boyle B."/>
            <person name="Laroche J."/>
            <person name="Dewar K."/>
            <person name="Juretic N."/>
            <person name="Blackburn G."/>
            <person name="Nisole A."/>
            <person name="Brunet B."/>
            <person name="Brandao M."/>
            <person name="Lumley L."/>
            <person name="Duan J."/>
            <person name="Quan G."/>
            <person name="Lucarotti C.J."/>
            <person name="Roe A.D."/>
            <person name="Sperling F.A.H."/>
            <person name="Levesque R.C."/>
            <person name="Cusson M."/>
        </authorList>
    </citation>
    <scope>NUCLEOTIDE SEQUENCE [LARGE SCALE GENOMIC DNA]</scope>
    <source>
        <strain evidence="1">Glfc:IPQL:Cfum</strain>
    </source>
</reference>
<proteinExistence type="predicted"/>
<organism evidence="1 2">
    <name type="scientific">Choristoneura fumiferana</name>
    <name type="common">Spruce budworm moth</name>
    <name type="synonym">Archips fumiferana</name>
    <dbReference type="NCBI Taxonomy" id="7141"/>
    <lineage>
        <taxon>Eukaryota</taxon>
        <taxon>Metazoa</taxon>
        <taxon>Ecdysozoa</taxon>
        <taxon>Arthropoda</taxon>
        <taxon>Hexapoda</taxon>
        <taxon>Insecta</taxon>
        <taxon>Pterygota</taxon>
        <taxon>Neoptera</taxon>
        <taxon>Endopterygota</taxon>
        <taxon>Lepidoptera</taxon>
        <taxon>Glossata</taxon>
        <taxon>Ditrysia</taxon>
        <taxon>Tortricoidea</taxon>
        <taxon>Tortricidae</taxon>
        <taxon>Tortricinae</taxon>
        <taxon>Choristoneura</taxon>
    </lineage>
</organism>
<comment type="caution">
    <text evidence="1">The sequence shown here is derived from an EMBL/GenBank/DDBJ whole genome shotgun (WGS) entry which is preliminary data.</text>
</comment>